<proteinExistence type="predicted"/>
<dbReference type="AlphaFoldDB" id="A0A183NEQ0"/>
<evidence type="ECO:0000313" key="1">
    <source>
        <dbReference type="EMBL" id="VDO71422.1"/>
    </source>
</evidence>
<keyword evidence="2" id="KW-1185">Reference proteome</keyword>
<evidence type="ECO:0000313" key="2">
    <source>
        <dbReference type="Proteomes" id="UP000269396"/>
    </source>
</evidence>
<accession>A0A183NEQ0</accession>
<gene>
    <name evidence="1" type="ORF">SMTD_LOCUS586</name>
</gene>
<dbReference type="Proteomes" id="UP000269396">
    <property type="component" value="Unassembled WGS sequence"/>
</dbReference>
<sequence length="48" mass="5266">MNTLKQIAVPPIKPGIPNGKKFGFGDNLSTVILGEVIYKYSVLLYTNI</sequence>
<protein>
    <submittedName>
        <fullName evidence="1">Uncharacterized protein</fullName>
    </submittedName>
</protein>
<organism evidence="1 2">
    <name type="scientific">Schistosoma mattheei</name>
    <dbReference type="NCBI Taxonomy" id="31246"/>
    <lineage>
        <taxon>Eukaryota</taxon>
        <taxon>Metazoa</taxon>
        <taxon>Spiralia</taxon>
        <taxon>Lophotrochozoa</taxon>
        <taxon>Platyhelminthes</taxon>
        <taxon>Trematoda</taxon>
        <taxon>Digenea</taxon>
        <taxon>Strigeidida</taxon>
        <taxon>Schistosomatoidea</taxon>
        <taxon>Schistosomatidae</taxon>
        <taxon>Schistosoma</taxon>
    </lineage>
</organism>
<reference evidence="1 2" key="1">
    <citation type="submission" date="2018-11" db="EMBL/GenBank/DDBJ databases">
        <authorList>
            <consortium name="Pathogen Informatics"/>
        </authorList>
    </citation>
    <scope>NUCLEOTIDE SEQUENCE [LARGE SCALE GENOMIC DNA]</scope>
    <source>
        <strain>Denwood</strain>
        <strain evidence="2">Zambia</strain>
    </source>
</reference>
<dbReference type="EMBL" id="UZAL01000531">
    <property type="protein sequence ID" value="VDO71422.1"/>
    <property type="molecule type" value="Genomic_DNA"/>
</dbReference>
<name>A0A183NEQ0_9TREM</name>